<reference evidence="6" key="1">
    <citation type="journal article" date="2013" name="Genome Announc.">
        <title>Draft genome sequence of the grapevine dieback fungus Eutypa lata UCR-EL1.</title>
        <authorList>
            <person name="Blanco-Ulate B."/>
            <person name="Rolshausen P.E."/>
            <person name="Cantu D."/>
        </authorList>
    </citation>
    <scope>NUCLEOTIDE SEQUENCE [LARGE SCALE GENOMIC DNA]</scope>
    <source>
        <strain evidence="6">UCR-EL1</strain>
    </source>
</reference>
<dbReference type="PROSITE" id="PS50102">
    <property type="entry name" value="RRM"/>
    <property type="match status" value="2"/>
</dbReference>
<evidence type="ECO:0000313" key="5">
    <source>
        <dbReference type="EMBL" id="EMR66771.1"/>
    </source>
</evidence>
<evidence type="ECO:0000313" key="6">
    <source>
        <dbReference type="Proteomes" id="UP000012174"/>
    </source>
</evidence>
<keyword evidence="1 2" id="KW-0694">RNA-binding</keyword>
<dbReference type="eggNOG" id="ENOG502QUGB">
    <property type="taxonomic scope" value="Eukaryota"/>
</dbReference>
<dbReference type="SMART" id="SM00360">
    <property type="entry name" value="RRM"/>
    <property type="match status" value="2"/>
</dbReference>
<evidence type="ECO:0000256" key="2">
    <source>
        <dbReference type="PROSITE-ProRule" id="PRU00176"/>
    </source>
</evidence>
<dbReference type="AlphaFoldDB" id="M7TA82"/>
<dbReference type="InterPro" id="IPR000504">
    <property type="entry name" value="RRM_dom"/>
</dbReference>
<dbReference type="HOGENOM" id="CLU_447601_0_0_1"/>
<feature type="compositionally biased region" description="Polar residues" evidence="3">
    <location>
        <begin position="555"/>
        <end position="571"/>
    </location>
</feature>
<keyword evidence="6" id="KW-1185">Reference proteome</keyword>
<feature type="domain" description="RRM" evidence="4">
    <location>
        <begin position="326"/>
        <end position="409"/>
    </location>
</feature>
<dbReference type="FunFam" id="3.30.70.330:FF:000736">
    <property type="entry name" value="Polyadenylate-binding protein, putative"/>
    <property type="match status" value="1"/>
</dbReference>
<feature type="domain" description="RRM" evidence="4">
    <location>
        <begin position="145"/>
        <end position="223"/>
    </location>
</feature>
<dbReference type="InterPro" id="IPR035979">
    <property type="entry name" value="RBD_domain_sf"/>
</dbReference>
<feature type="region of interest" description="Disordered" evidence="3">
    <location>
        <begin position="555"/>
        <end position="610"/>
    </location>
</feature>
<dbReference type="Gene3D" id="3.30.70.330">
    <property type="match status" value="2"/>
</dbReference>
<evidence type="ECO:0000256" key="1">
    <source>
        <dbReference type="ARBA" id="ARBA00022884"/>
    </source>
</evidence>
<dbReference type="Pfam" id="PF00076">
    <property type="entry name" value="RRM_1"/>
    <property type="match status" value="2"/>
</dbReference>
<accession>M7TA82</accession>
<dbReference type="PANTHER" id="PTHR48025:SF1">
    <property type="entry name" value="RRM DOMAIN-CONTAINING PROTEIN"/>
    <property type="match status" value="1"/>
</dbReference>
<dbReference type="GO" id="GO:0003729">
    <property type="term" value="F:mRNA binding"/>
    <property type="evidence" value="ECO:0007669"/>
    <property type="project" value="TreeGrafter"/>
</dbReference>
<organism evidence="5 6">
    <name type="scientific">Eutypa lata (strain UCR-EL1)</name>
    <name type="common">Grapevine dieback disease fungus</name>
    <name type="synonym">Eutypa armeniacae</name>
    <dbReference type="NCBI Taxonomy" id="1287681"/>
    <lineage>
        <taxon>Eukaryota</taxon>
        <taxon>Fungi</taxon>
        <taxon>Dikarya</taxon>
        <taxon>Ascomycota</taxon>
        <taxon>Pezizomycotina</taxon>
        <taxon>Sordariomycetes</taxon>
        <taxon>Xylariomycetidae</taxon>
        <taxon>Xylariales</taxon>
        <taxon>Diatrypaceae</taxon>
        <taxon>Eutypa</taxon>
    </lineage>
</organism>
<sequence length="610" mass="65636">MSNIGDQTDKPTGGVASPDGSSSSQEQGGGARLDARFESLTIEPLETRNANMFNHNGIPSGLPQGYRGNIAQNPTQFQVGNVPGDGDVFLSAGGATNVAPGGFSGNYPAYPANQPGTTGELPVGPGSGRRERSGVDAQAYYPANACVFVANLPESIKDSRLEAEVTRAFSEFGTVFVKIRRDHKNMPFAFCQFTKAEEAQQAKVQGKGIMIDGRPCRTEMVKANRSFVIYNAQGFDIGVEEARYQLGTYGAMSKCELLHPHILEALKLSSGVLVEFTTFDPSRDVVSSFRNNAQYRVMAYDLKKALKSQKPDSDEEWLKRYDADRRSIFIGNLPSDMDNLSDIIRGIMGEIGDVDNVHIVQKESKTGYGRVNVFGFVTFARPDMADLAIQRMDGITVGGCRIRVERKSGRNGPQPRRMQSRVALSETSPAPTMGTNGSAHARANPATPLRSVSRGMTGVSGAEVYAGNGNAYSDLPVNHRPGYTGYGAYEALLNGNFPATPQGTPGVGSPYNNSAYGNGNGNTNTNSSQFYWAAPYLTDQALTVPTMAYYRPDTNYSPMAPSTQDQTQAHAPTSIPRAMHQAGTPTRAASQDELFKSEAEGEDIKSAKSA</sequence>
<feature type="compositionally biased region" description="Basic and acidic residues" evidence="3">
    <location>
        <begin position="593"/>
        <end position="610"/>
    </location>
</feature>
<name>M7TA82_EUTLA</name>
<dbReference type="KEGG" id="ela:UCREL1_6237"/>
<dbReference type="STRING" id="1287681.M7TA82"/>
<dbReference type="SUPFAM" id="SSF54928">
    <property type="entry name" value="RNA-binding domain, RBD"/>
    <property type="match status" value="2"/>
</dbReference>
<dbReference type="InterPro" id="IPR012677">
    <property type="entry name" value="Nucleotide-bd_a/b_plait_sf"/>
</dbReference>
<dbReference type="Proteomes" id="UP000012174">
    <property type="component" value="Unassembled WGS sequence"/>
</dbReference>
<feature type="region of interest" description="Disordered" evidence="3">
    <location>
        <begin position="406"/>
        <end position="453"/>
    </location>
</feature>
<dbReference type="InterPro" id="IPR050502">
    <property type="entry name" value="Euk_RNA-bind_prot"/>
</dbReference>
<dbReference type="OrthoDB" id="410044at2759"/>
<feature type="region of interest" description="Disordered" evidence="3">
    <location>
        <begin position="1"/>
        <end position="31"/>
    </location>
</feature>
<feature type="compositionally biased region" description="Polar residues" evidence="3">
    <location>
        <begin position="425"/>
        <end position="438"/>
    </location>
</feature>
<evidence type="ECO:0000256" key="3">
    <source>
        <dbReference type="SAM" id="MobiDB-lite"/>
    </source>
</evidence>
<proteinExistence type="predicted"/>
<dbReference type="PANTHER" id="PTHR48025">
    <property type="entry name" value="OS02G0815200 PROTEIN"/>
    <property type="match status" value="1"/>
</dbReference>
<gene>
    <name evidence="5" type="ORF">UCREL1_6237</name>
</gene>
<dbReference type="EMBL" id="KB706589">
    <property type="protein sequence ID" value="EMR66771.1"/>
    <property type="molecule type" value="Genomic_DNA"/>
</dbReference>
<evidence type="ECO:0000259" key="4">
    <source>
        <dbReference type="PROSITE" id="PS50102"/>
    </source>
</evidence>
<protein>
    <submittedName>
        <fullName evidence="5">Putative rna recognition domain-containing protein</fullName>
    </submittedName>
</protein>